<dbReference type="EMBL" id="RCHS01001443">
    <property type="protein sequence ID" value="RMX53426.1"/>
    <property type="molecule type" value="Genomic_DNA"/>
</dbReference>
<keyword evidence="2" id="KW-1185">Reference proteome</keyword>
<organism evidence="1 2">
    <name type="scientific">Pocillopora damicornis</name>
    <name type="common">Cauliflower coral</name>
    <name type="synonym">Millepora damicornis</name>
    <dbReference type="NCBI Taxonomy" id="46731"/>
    <lineage>
        <taxon>Eukaryota</taxon>
        <taxon>Metazoa</taxon>
        <taxon>Cnidaria</taxon>
        <taxon>Anthozoa</taxon>
        <taxon>Hexacorallia</taxon>
        <taxon>Scleractinia</taxon>
        <taxon>Astrocoeniina</taxon>
        <taxon>Pocilloporidae</taxon>
        <taxon>Pocillopora</taxon>
    </lineage>
</organism>
<proteinExistence type="predicted"/>
<evidence type="ECO:0000313" key="2">
    <source>
        <dbReference type="Proteomes" id="UP000275408"/>
    </source>
</evidence>
<dbReference type="Proteomes" id="UP000275408">
    <property type="component" value="Unassembled WGS sequence"/>
</dbReference>
<protein>
    <submittedName>
        <fullName evidence="1">Uncharacterized protein</fullName>
    </submittedName>
</protein>
<reference evidence="1 2" key="1">
    <citation type="journal article" date="2018" name="Sci. Rep.">
        <title>Comparative analysis of the Pocillopora damicornis genome highlights role of immune system in coral evolution.</title>
        <authorList>
            <person name="Cunning R."/>
            <person name="Bay R.A."/>
            <person name="Gillette P."/>
            <person name="Baker A.C."/>
            <person name="Traylor-Knowles N."/>
        </authorList>
    </citation>
    <scope>NUCLEOTIDE SEQUENCE [LARGE SCALE GENOMIC DNA]</scope>
    <source>
        <strain evidence="1">RSMAS</strain>
        <tissue evidence="1">Whole animal</tissue>
    </source>
</reference>
<name>A0A3M6UIF9_POCDA</name>
<comment type="caution">
    <text evidence="1">The sequence shown here is derived from an EMBL/GenBank/DDBJ whole genome shotgun (WGS) entry which is preliminary data.</text>
</comment>
<accession>A0A3M6UIF9</accession>
<sequence>MNVFPEESHFTLKKTKVIDEERSSHNDLVTERAWGNVPAGGGCHAIKISCELTLRAAVITGAADGADKNAKIFKVMDLQQVHFTAIDPIPNSPTNITRTIWQTVRRITNEILGVKGSSKLSSLLLYLPTVMPGELTRNTAFSHVYEEKKLKQSREE</sequence>
<gene>
    <name evidence="1" type="ORF">pdam_00017040</name>
</gene>
<evidence type="ECO:0000313" key="1">
    <source>
        <dbReference type="EMBL" id="RMX53426.1"/>
    </source>
</evidence>
<dbReference type="AlphaFoldDB" id="A0A3M6UIF9"/>
<feature type="non-terminal residue" evidence="1">
    <location>
        <position position="156"/>
    </location>
</feature>